<organism evidence="4 5">
    <name type="scientific">Paraburkholderia tuberum</name>
    <dbReference type="NCBI Taxonomy" id="157910"/>
    <lineage>
        <taxon>Bacteria</taxon>
        <taxon>Pseudomonadati</taxon>
        <taxon>Pseudomonadota</taxon>
        <taxon>Betaproteobacteria</taxon>
        <taxon>Burkholderiales</taxon>
        <taxon>Burkholderiaceae</taxon>
        <taxon>Paraburkholderia</taxon>
    </lineage>
</organism>
<protein>
    <submittedName>
        <fullName evidence="4">Uncharacterized protein</fullName>
    </submittedName>
</protein>
<reference evidence="5" key="1">
    <citation type="submission" date="2016-10" db="EMBL/GenBank/DDBJ databases">
        <authorList>
            <person name="Varghese N."/>
            <person name="Submissions S."/>
        </authorList>
    </citation>
    <scope>NUCLEOTIDE SEQUENCE [LARGE SCALE GENOMIC DNA]</scope>
    <source>
        <strain evidence="5">DUS833</strain>
    </source>
</reference>
<evidence type="ECO:0000256" key="2">
    <source>
        <dbReference type="SAM" id="Phobius"/>
    </source>
</evidence>
<dbReference type="AlphaFoldDB" id="A0A1H1K2C1"/>
<evidence type="ECO:0000256" key="3">
    <source>
        <dbReference type="SAM" id="SignalP"/>
    </source>
</evidence>
<feature type="transmembrane region" description="Helical" evidence="2">
    <location>
        <begin position="199"/>
        <end position="219"/>
    </location>
</feature>
<sequence length="236" mass="24082">MHLARRFGVLLLSMAALGSTAASANDIQCATSQQPAERVICDHAILNNEYDDIFAQQQALLSSGKLSSAQLAKWRQARNACIDVHCVDGVFAQWKAMARSVDVAPQAAAPEPAAPVVTASEAAMAPVGPNPEAPPVVSASDASQVSQASPTSEASLVRQGSAAGVALPRPVAAEASAPVAASAAPSQSESRGMTGMSDISGGLIVVLLVALGAGVFFALRNRSRATAKKTRGKNGR</sequence>
<name>A0A1H1K2C1_9BURK</name>
<accession>A0A1H1K2C1</accession>
<dbReference type="STRING" id="157910.SAMN05445850_6281"/>
<evidence type="ECO:0000313" key="4">
    <source>
        <dbReference type="EMBL" id="SDR56099.1"/>
    </source>
</evidence>
<keyword evidence="2" id="KW-0812">Transmembrane</keyword>
<keyword evidence="3" id="KW-0732">Signal</keyword>
<feature type="compositionally biased region" description="Low complexity" evidence="1">
    <location>
        <begin position="135"/>
        <end position="150"/>
    </location>
</feature>
<evidence type="ECO:0000313" key="5">
    <source>
        <dbReference type="Proteomes" id="UP000199365"/>
    </source>
</evidence>
<feature type="signal peptide" evidence="3">
    <location>
        <begin position="1"/>
        <end position="24"/>
    </location>
</feature>
<evidence type="ECO:0000256" key="1">
    <source>
        <dbReference type="SAM" id="MobiDB-lite"/>
    </source>
</evidence>
<dbReference type="EMBL" id="FNKX01000002">
    <property type="protein sequence ID" value="SDR56099.1"/>
    <property type="molecule type" value="Genomic_DNA"/>
</dbReference>
<keyword evidence="2" id="KW-0472">Membrane</keyword>
<keyword evidence="2" id="KW-1133">Transmembrane helix</keyword>
<feature type="chain" id="PRO_5011513001" evidence="3">
    <location>
        <begin position="25"/>
        <end position="236"/>
    </location>
</feature>
<dbReference type="Proteomes" id="UP000199365">
    <property type="component" value="Unassembled WGS sequence"/>
</dbReference>
<proteinExistence type="predicted"/>
<gene>
    <name evidence="4" type="ORF">SAMN05445850_6281</name>
</gene>
<feature type="region of interest" description="Disordered" evidence="1">
    <location>
        <begin position="125"/>
        <end position="154"/>
    </location>
</feature>
<keyword evidence="5" id="KW-1185">Reference proteome</keyword>